<feature type="coiled-coil region" evidence="1">
    <location>
        <begin position="674"/>
        <end position="701"/>
    </location>
</feature>
<organism evidence="3 4">
    <name type="scientific">Phanerochaete carnosa (strain HHB-10118-sp)</name>
    <name type="common">White-rot fungus</name>
    <name type="synonym">Peniophora carnosa</name>
    <dbReference type="NCBI Taxonomy" id="650164"/>
    <lineage>
        <taxon>Eukaryota</taxon>
        <taxon>Fungi</taxon>
        <taxon>Dikarya</taxon>
        <taxon>Basidiomycota</taxon>
        <taxon>Agaricomycotina</taxon>
        <taxon>Agaricomycetes</taxon>
        <taxon>Polyporales</taxon>
        <taxon>Phanerochaetaceae</taxon>
        <taxon>Phanerochaete</taxon>
    </lineage>
</organism>
<reference evidence="3 4" key="1">
    <citation type="journal article" date="2012" name="BMC Genomics">
        <title>Comparative genomics of the white-rot fungi, Phanerochaete carnosa and P. chrysosporium, to elucidate the genetic basis of the distinct wood types they colonize.</title>
        <authorList>
            <person name="Suzuki H."/>
            <person name="MacDonald J."/>
            <person name="Syed K."/>
            <person name="Salamov A."/>
            <person name="Hori C."/>
            <person name="Aerts A."/>
            <person name="Henrissat B."/>
            <person name="Wiebenga A."/>
            <person name="vanKuyk P.A."/>
            <person name="Barry K."/>
            <person name="Lindquist E."/>
            <person name="LaButti K."/>
            <person name="Lapidus A."/>
            <person name="Lucas S."/>
            <person name="Coutinho P."/>
            <person name="Gong Y."/>
            <person name="Samejima M."/>
            <person name="Mahadevan R."/>
            <person name="Abou-Zaid M."/>
            <person name="de Vries R.P."/>
            <person name="Igarashi K."/>
            <person name="Yadav J.S."/>
            <person name="Grigoriev I.V."/>
            <person name="Master E.R."/>
        </authorList>
    </citation>
    <scope>NUCLEOTIDE SEQUENCE [LARGE SCALE GENOMIC DNA]</scope>
    <source>
        <strain evidence="3 4">HHB-10118-sp</strain>
    </source>
</reference>
<dbReference type="Gene3D" id="1.10.10.2670">
    <property type="entry name" value="E3 ubiquitin-protein ligase"/>
    <property type="match status" value="1"/>
</dbReference>
<accession>K5VRQ6</accession>
<feature type="compositionally biased region" description="Pro residues" evidence="2">
    <location>
        <begin position="568"/>
        <end position="581"/>
    </location>
</feature>
<feature type="compositionally biased region" description="Basic and acidic residues" evidence="2">
    <location>
        <begin position="472"/>
        <end position="486"/>
    </location>
</feature>
<keyword evidence="1" id="KW-0175">Coiled coil</keyword>
<feature type="region of interest" description="Disordered" evidence="2">
    <location>
        <begin position="314"/>
        <end position="661"/>
    </location>
</feature>
<dbReference type="KEGG" id="pco:PHACADRAFT_210006"/>
<sequence length="756" mass="84568">MSLPDGKLTLQGFSQLGDANPKKHAMVVRLSTETMEALERLESGAKIDIDFGEGSSKLYIGDTSFTMSAQPETVSHELYLRMVQPNKPGAILKLQGNVVGKLHVERQLNAQAETAIRDRTQQAEKQRHERKIELLDAPLAQAPRATLKKPKVASKPTKSTPAGRAPPDPNRSLSSSTSLQPSRVASPRISPRPLNVGGSENHAKYRLIHFVALKPRTHEEIIRLVGGSSKESRKEVQDLVPEVLERVRSSDPAQPAKYRLKTESWLEVRPFENEALRADEVQKLVDQGQEALRRLYIPESDPLWNNFRRDNVLVPPTTRPSRPSPVPPPAEPKKSVVTKKTRPSEMTKKVTDTIPMKDESVRPPKPESMKAREREGTPTTSAAAAKPTARRVPGSGFRAKSHSSTPPTIDGTVTEPQASLKRPSVDHEMKREPPSPVPGSSRPSSLMPPPPGKTVKREEAEVKRKKHGQSSRAEDTREKKRPKTEPGEVELSPRKRHRDVPESDYSDRDSVANLSFKKRKTDQRDSDKLQVKAEPRDMPIAKKDRDASPLPARVKTERQPTPLTRSPVPAPRSPALLPRPPVQERVASAASNGSRDTRREDTAPRNGSAKPRRREPSFTSSEDDDPKPKADRKRGRSPAPLQKTREREQSKKAAVLPSDARALRRLYDERIPEFVALRSKKKQLRDDLKRLQRRMRDEGIEDLSTDCEIPDDVECESLHNAEAAAREECVRIRDALYRLTGQEIPGDNGLWSEDTD</sequence>
<feature type="compositionally biased region" description="Basic and acidic residues" evidence="2">
    <location>
        <begin position="522"/>
        <end position="547"/>
    </location>
</feature>
<evidence type="ECO:0000256" key="2">
    <source>
        <dbReference type="SAM" id="MobiDB-lite"/>
    </source>
</evidence>
<feature type="compositionally biased region" description="Low complexity" evidence="2">
    <location>
        <begin position="377"/>
        <end position="387"/>
    </location>
</feature>
<dbReference type="InterPro" id="IPR042065">
    <property type="entry name" value="E3_ELL-like"/>
</dbReference>
<dbReference type="InParanoid" id="K5VRQ6"/>
<keyword evidence="4" id="KW-1185">Reference proteome</keyword>
<evidence type="ECO:0000256" key="1">
    <source>
        <dbReference type="SAM" id="Coils"/>
    </source>
</evidence>
<dbReference type="HOGENOM" id="CLU_012434_0_0_1"/>
<dbReference type="EMBL" id="JH930473">
    <property type="protein sequence ID" value="EKM54188.1"/>
    <property type="molecule type" value="Genomic_DNA"/>
</dbReference>
<evidence type="ECO:0000313" key="3">
    <source>
        <dbReference type="EMBL" id="EKM54188.1"/>
    </source>
</evidence>
<evidence type="ECO:0000313" key="4">
    <source>
        <dbReference type="Proteomes" id="UP000008370"/>
    </source>
</evidence>
<dbReference type="GeneID" id="18912923"/>
<protein>
    <submittedName>
        <fullName evidence="3">Uncharacterized protein</fullName>
    </submittedName>
</protein>
<feature type="compositionally biased region" description="Basic and acidic residues" evidence="2">
    <location>
        <begin position="499"/>
        <end position="510"/>
    </location>
</feature>
<feature type="compositionally biased region" description="Basic and acidic residues" evidence="2">
    <location>
        <begin position="342"/>
        <end position="376"/>
    </location>
</feature>
<dbReference type="RefSeq" id="XP_007396888.1">
    <property type="nucleotide sequence ID" value="XM_007396826.1"/>
</dbReference>
<proteinExistence type="predicted"/>
<feature type="compositionally biased region" description="Basic and acidic residues" evidence="2">
    <location>
        <begin position="423"/>
        <end position="433"/>
    </location>
</feature>
<feature type="region of interest" description="Disordered" evidence="2">
    <location>
        <begin position="134"/>
        <end position="198"/>
    </location>
</feature>
<gene>
    <name evidence="3" type="ORF">PHACADRAFT_210006</name>
</gene>
<dbReference type="Proteomes" id="UP000008370">
    <property type="component" value="Unassembled WGS sequence"/>
</dbReference>
<dbReference type="STRING" id="650164.K5VRQ6"/>
<feature type="compositionally biased region" description="Low complexity" evidence="2">
    <location>
        <begin position="172"/>
        <end position="182"/>
    </location>
</feature>
<dbReference type="AlphaFoldDB" id="K5VRQ6"/>
<dbReference type="OrthoDB" id="2587563at2759"/>
<name>K5VRQ6_PHACS</name>